<evidence type="ECO:0000256" key="8">
    <source>
        <dbReference type="SAM" id="Coils"/>
    </source>
</evidence>
<proteinExistence type="inferred from homology"/>
<keyword evidence="2 7" id="KW-0812">Transmembrane</keyword>
<organism evidence="9 10">
    <name type="scientific">Vespula pensylvanica</name>
    <name type="common">Western yellow jacket</name>
    <name type="synonym">Wasp</name>
    <dbReference type="NCBI Taxonomy" id="30213"/>
    <lineage>
        <taxon>Eukaryota</taxon>
        <taxon>Metazoa</taxon>
        <taxon>Ecdysozoa</taxon>
        <taxon>Arthropoda</taxon>
        <taxon>Hexapoda</taxon>
        <taxon>Insecta</taxon>
        <taxon>Pterygota</taxon>
        <taxon>Neoptera</taxon>
        <taxon>Endopterygota</taxon>
        <taxon>Hymenoptera</taxon>
        <taxon>Apocrita</taxon>
        <taxon>Aculeata</taxon>
        <taxon>Vespoidea</taxon>
        <taxon>Vespidae</taxon>
        <taxon>Vespinae</taxon>
        <taxon>Vespula</taxon>
    </lineage>
</organism>
<keyword evidence="8" id="KW-0175">Coiled coil</keyword>
<keyword evidence="3 7" id="KW-0999">Mitochondrion inner membrane</keyword>
<keyword evidence="10" id="KW-1185">Reference proteome</keyword>
<dbReference type="EMBL" id="JACSDY010000008">
    <property type="protein sequence ID" value="KAF7421929.1"/>
    <property type="molecule type" value="Genomic_DNA"/>
</dbReference>
<dbReference type="GO" id="GO:0042407">
    <property type="term" value="P:cristae formation"/>
    <property type="evidence" value="ECO:0007669"/>
    <property type="project" value="TreeGrafter"/>
</dbReference>
<dbReference type="InterPro" id="IPR019133">
    <property type="entry name" value="MIC60"/>
</dbReference>
<dbReference type="Proteomes" id="UP000600918">
    <property type="component" value="Unassembled WGS sequence"/>
</dbReference>
<evidence type="ECO:0000313" key="9">
    <source>
        <dbReference type="EMBL" id="KAF7421929.1"/>
    </source>
</evidence>
<name>A0A834NZB3_VESPE</name>
<comment type="caution">
    <text evidence="9">The sequence shown here is derived from an EMBL/GenBank/DDBJ whole genome shotgun (WGS) entry which is preliminary data.</text>
</comment>
<comment type="subunit">
    <text evidence="7">Component of the mitochondrial contact site and cristae organizing system (MICOS) complex.</text>
</comment>
<comment type="similarity">
    <text evidence="1 7">Belongs to the MICOS complex subunit Mic60 family.</text>
</comment>
<sequence>MFRIGLKFSCNGLNGVKKHGYSRLYLTARYYETRARVKCEPEGRFCKDVRLTSRLSGHKYSTDSKRRYLNFMHAELQHKVYTSVFDGSEKSRSSGTLVALGALTIGTIGVLAFAKTNPEFRATLEGWIPGTDKTIRIIFQEDSNYLELILTRLDALKEKISNITSIFYKGTSEKKESGQANRKSLDCTKFEDYKPPKPAFVELMNKKESSPKEPFAEIRVSKETKEKQEEIQGVTEKPASKEIPKELMPENLVELETFCGQTAAKAIAAYKTAICALQDYNHDVIKVVESVDTSVPAGVWKRLKEATEKRKEALDEAEEHATKVLDSLKQMYYLIDEPKFDAPSHVKTAARRNIKKVLDDLDDIKQKFEDELENGNITERYWKQVRAARDKFDEELHILFPSINLQEKKFSVKEDAFDLFVVHMYNTVIYLQKELARLQIIHTAKVKAALKASKEDITEEKLNELVCLEIEKERRLLEEEFSKKLLEEQQKFDEELRRQLKLQSQIHADHLKEALSVKEKEMTRAMERALSEQSEEESMKYKAQQAPIVGRLRGLEAALKARIEEEKGASNAQLLWSACMALARAVKVPSSSSESTIRPLEPEIKAIASVASKEDPLVTAAIDGIPVEAAKRGVYPEDILRKKFLDIEKQARRLALVPEEGAALPIHLLSYLQSVLIVNTDIPKSEIEDSPIDVNALNTYDILQRARYWLDRGNFKMTLRYMNLLKGAPRSIAREWMNETRILLETQQAIDTLMAYAGVTGLMFIGGADSPKYKRKRNKRKK</sequence>
<keyword evidence="4 7" id="KW-1133">Transmembrane helix</keyword>
<evidence type="ECO:0000256" key="2">
    <source>
        <dbReference type="ARBA" id="ARBA00022692"/>
    </source>
</evidence>
<feature type="transmembrane region" description="Helical" evidence="7">
    <location>
        <begin position="753"/>
        <end position="771"/>
    </location>
</feature>
<accession>A0A834NZB3</accession>
<dbReference type="Pfam" id="PF09731">
    <property type="entry name" value="Mitofilin"/>
    <property type="match status" value="1"/>
</dbReference>
<keyword evidence="5 7" id="KW-0496">Mitochondrion</keyword>
<reference evidence="9" key="1">
    <citation type="journal article" date="2020" name="G3 (Bethesda)">
        <title>High-Quality Assemblies for Three Invasive Social Wasps from the &lt;i&gt;Vespula&lt;/i&gt; Genus.</title>
        <authorList>
            <person name="Harrop T.W.R."/>
            <person name="Guhlin J."/>
            <person name="McLaughlin G.M."/>
            <person name="Permina E."/>
            <person name="Stockwell P."/>
            <person name="Gilligan J."/>
            <person name="Le Lec M.F."/>
            <person name="Gruber M.A.M."/>
            <person name="Quinn O."/>
            <person name="Lovegrove M."/>
            <person name="Duncan E.J."/>
            <person name="Remnant E.J."/>
            <person name="Van Eeckhoven J."/>
            <person name="Graham B."/>
            <person name="Knapp R.A."/>
            <person name="Langford K.W."/>
            <person name="Kronenberg Z."/>
            <person name="Press M.O."/>
            <person name="Eacker S.M."/>
            <person name="Wilson-Rankin E.E."/>
            <person name="Purcell J."/>
            <person name="Lester P.J."/>
            <person name="Dearden P.K."/>
        </authorList>
    </citation>
    <scope>NUCLEOTIDE SEQUENCE</scope>
    <source>
        <strain evidence="9">Volc-1</strain>
    </source>
</reference>
<protein>
    <recommendedName>
        <fullName evidence="7">MICOS complex subunit MIC60</fullName>
    </recommendedName>
    <alternativeName>
        <fullName evidence="7">Mitofilin</fullName>
    </alternativeName>
</protein>
<evidence type="ECO:0000256" key="6">
    <source>
        <dbReference type="ARBA" id="ARBA00023136"/>
    </source>
</evidence>
<dbReference type="AlphaFoldDB" id="A0A834NZB3"/>
<dbReference type="PANTHER" id="PTHR15415:SF7">
    <property type="entry name" value="MICOS COMPLEX SUBUNIT MIC60"/>
    <property type="match status" value="1"/>
</dbReference>
<evidence type="ECO:0000256" key="3">
    <source>
        <dbReference type="ARBA" id="ARBA00022792"/>
    </source>
</evidence>
<evidence type="ECO:0000256" key="1">
    <source>
        <dbReference type="ARBA" id="ARBA00010877"/>
    </source>
</evidence>
<comment type="subcellular location">
    <subcellularLocation>
        <location evidence="7">Mitochondrion inner membrane</location>
        <topology evidence="7">Single-pass membrane protein</topology>
    </subcellularLocation>
</comment>
<gene>
    <name evidence="9" type="ORF">H0235_009765</name>
</gene>
<comment type="function">
    <text evidence="7">Component of the MICOS complex, a large protein complex of the mitochondrial inner membrane that plays crucial roles in the maintenance of crista junctions, inner membrane architecture, and formation of contact sites to the outer membrane.</text>
</comment>
<dbReference type="GO" id="GO:0061617">
    <property type="term" value="C:MICOS complex"/>
    <property type="evidence" value="ECO:0007669"/>
    <property type="project" value="TreeGrafter"/>
</dbReference>
<evidence type="ECO:0000256" key="7">
    <source>
        <dbReference type="RuleBase" id="RU363000"/>
    </source>
</evidence>
<feature type="coiled-coil region" evidence="8">
    <location>
        <begin position="347"/>
        <end position="374"/>
    </location>
</feature>
<keyword evidence="6 7" id="KW-0472">Membrane</keyword>
<evidence type="ECO:0000256" key="5">
    <source>
        <dbReference type="ARBA" id="ARBA00023128"/>
    </source>
</evidence>
<evidence type="ECO:0000313" key="10">
    <source>
        <dbReference type="Proteomes" id="UP000600918"/>
    </source>
</evidence>
<dbReference type="PANTHER" id="PTHR15415">
    <property type="entry name" value="MITOFILIN"/>
    <property type="match status" value="1"/>
</dbReference>
<evidence type="ECO:0000256" key="4">
    <source>
        <dbReference type="ARBA" id="ARBA00022989"/>
    </source>
</evidence>